<dbReference type="EMBL" id="FOTI01000059">
    <property type="protein sequence ID" value="SFM06739.1"/>
    <property type="molecule type" value="Genomic_DNA"/>
</dbReference>
<proteinExistence type="predicted"/>
<dbReference type="Proteomes" id="UP000199006">
    <property type="component" value="Unassembled WGS sequence"/>
</dbReference>
<reference evidence="2 3" key="1">
    <citation type="submission" date="2016-10" db="EMBL/GenBank/DDBJ databases">
        <authorList>
            <person name="de Groot N.N."/>
        </authorList>
    </citation>
    <scope>NUCLEOTIDE SEQUENCE [LARGE SCALE GENOMIC DNA]</scope>
    <source>
        <strain evidence="2 3">ATCC 51327</strain>
    </source>
</reference>
<evidence type="ECO:0000313" key="3">
    <source>
        <dbReference type="Proteomes" id="UP000199006"/>
    </source>
</evidence>
<dbReference type="STRING" id="29563.SAMN02983006_02713"/>
<dbReference type="AlphaFoldDB" id="A0A1I4MU07"/>
<accession>A0A1I4MU07</accession>
<name>A0A1I4MU07_9FIRM</name>
<dbReference type="PANTHER" id="PTHR43155">
    <property type="entry name" value="CYCLIC DI-GMP PHOSPHODIESTERASE PA4108-RELATED"/>
    <property type="match status" value="1"/>
</dbReference>
<dbReference type="Gene3D" id="1.10.3210.10">
    <property type="entry name" value="Hypothetical protein af1432"/>
    <property type="match status" value="1"/>
</dbReference>
<protein>
    <submittedName>
        <fullName evidence="2">HD domain-containing protein</fullName>
    </submittedName>
</protein>
<keyword evidence="3" id="KW-1185">Reference proteome</keyword>
<dbReference type="SUPFAM" id="SSF109604">
    <property type="entry name" value="HD-domain/PDEase-like"/>
    <property type="match status" value="1"/>
</dbReference>
<dbReference type="InterPro" id="IPR003607">
    <property type="entry name" value="HD/PDEase_dom"/>
</dbReference>
<gene>
    <name evidence="2" type="ORF">SAMN02983006_02713</name>
</gene>
<dbReference type="OrthoDB" id="9798833at2"/>
<dbReference type="PROSITE" id="PS51832">
    <property type="entry name" value="HD_GYP"/>
    <property type="match status" value="1"/>
</dbReference>
<dbReference type="InterPro" id="IPR037522">
    <property type="entry name" value="HD_GYP_dom"/>
</dbReference>
<dbReference type="PANTHER" id="PTHR43155:SF2">
    <property type="entry name" value="CYCLIC DI-GMP PHOSPHODIESTERASE PA4108"/>
    <property type="match status" value="1"/>
</dbReference>
<evidence type="ECO:0000259" key="1">
    <source>
        <dbReference type="PROSITE" id="PS51832"/>
    </source>
</evidence>
<organism evidence="2 3">
    <name type="scientific">Halanaerobium salsuginis</name>
    <dbReference type="NCBI Taxonomy" id="29563"/>
    <lineage>
        <taxon>Bacteria</taxon>
        <taxon>Bacillati</taxon>
        <taxon>Bacillota</taxon>
        <taxon>Clostridia</taxon>
        <taxon>Halanaerobiales</taxon>
        <taxon>Halanaerobiaceae</taxon>
        <taxon>Halanaerobium</taxon>
    </lineage>
</organism>
<sequence>MIQTVLFRFHNICQRTNIFNKKLPILKDHHSRVNQVTNILAEELNLSAKSKLLLDLSSNLHDIGFLLLPTQILTKASLSSTEFALVKEHAYFGFEILRKLNFELAEIILQHHERIDGSGYPDQLKNNEIRIEAKVIAVADVLAAMNSERPYREKPGFKKSIDELNKYRDSKYDNQVVSKCLKLAAAGKFDFLK</sequence>
<dbReference type="CDD" id="cd00077">
    <property type="entry name" value="HDc"/>
    <property type="match status" value="1"/>
</dbReference>
<dbReference type="Pfam" id="PF13487">
    <property type="entry name" value="HD_5"/>
    <property type="match status" value="1"/>
</dbReference>
<evidence type="ECO:0000313" key="2">
    <source>
        <dbReference type="EMBL" id="SFM06739.1"/>
    </source>
</evidence>
<feature type="domain" description="HD-GYP" evidence="1">
    <location>
        <begin position="4"/>
        <end position="193"/>
    </location>
</feature>